<dbReference type="PANTHER" id="PTHR33490">
    <property type="entry name" value="BLR5614 PROTEIN-RELATED"/>
    <property type="match status" value="1"/>
</dbReference>
<dbReference type="InterPro" id="IPR038765">
    <property type="entry name" value="Papain-like_cys_pep_sf"/>
</dbReference>
<dbReference type="PANTHER" id="PTHR33490:SF3">
    <property type="entry name" value="CONSERVED INTEGRAL MEMBRANE PROTEIN"/>
    <property type="match status" value="1"/>
</dbReference>
<dbReference type="STRING" id="1246637.MTBBW1_300022"/>
<gene>
    <name evidence="3" type="ORF">MTBBW1_300022</name>
</gene>
<dbReference type="Gene3D" id="3.10.620.30">
    <property type="match status" value="1"/>
</dbReference>
<feature type="compositionally biased region" description="Basic and acidic residues" evidence="1">
    <location>
        <begin position="238"/>
        <end position="253"/>
    </location>
</feature>
<evidence type="ECO:0000313" key="4">
    <source>
        <dbReference type="Proteomes" id="UP000191931"/>
    </source>
</evidence>
<dbReference type="AlphaFoldDB" id="A0A1W1HFK6"/>
<dbReference type="Pfam" id="PF01841">
    <property type="entry name" value="Transglut_core"/>
    <property type="match status" value="1"/>
</dbReference>
<accession>A0A1W1HFK6</accession>
<proteinExistence type="predicted"/>
<dbReference type="InterPro" id="IPR002931">
    <property type="entry name" value="Transglutaminase-like"/>
</dbReference>
<feature type="domain" description="Transglutaminase-like" evidence="2">
    <location>
        <begin position="79"/>
        <end position="151"/>
    </location>
</feature>
<dbReference type="RefSeq" id="WP_080799906.1">
    <property type="nucleotide sequence ID" value="NZ_LT828541.1"/>
</dbReference>
<dbReference type="SUPFAM" id="SSF54001">
    <property type="entry name" value="Cysteine proteinases"/>
    <property type="match status" value="1"/>
</dbReference>
<organism evidence="3 4">
    <name type="scientific">Desulfamplus magnetovallimortis</name>
    <dbReference type="NCBI Taxonomy" id="1246637"/>
    <lineage>
        <taxon>Bacteria</taxon>
        <taxon>Pseudomonadati</taxon>
        <taxon>Thermodesulfobacteriota</taxon>
        <taxon>Desulfobacteria</taxon>
        <taxon>Desulfobacterales</taxon>
        <taxon>Desulfobacteraceae</taxon>
        <taxon>Desulfamplus</taxon>
    </lineage>
</organism>
<keyword evidence="4" id="KW-1185">Reference proteome</keyword>
<feature type="region of interest" description="Disordered" evidence="1">
    <location>
        <begin position="228"/>
        <end position="253"/>
    </location>
</feature>
<name>A0A1W1HFK6_9BACT</name>
<dbReference type="SMART" id="SM00460">
    <property type="entry name" value="TGc"/>
    <property type="match status" value="1"/>
</dbReference>
<reference evidence="3 4" key="1">
    <citation type="submission" date="2017-03" db="EMBL/GenBank/DDBJ databases">
        <authorList>
            <person name="Afonso C.L."/>
            <person name="Miller P.J."/>
            <person name="Scott M.A."/>
            <person name="Spackman E."/>
            <person name="Goraichik I."/>
            <person name="Dimitrov K.M."/>
            <person name="Suarez D.L."/>
            <person name="Swayne D.E."/>
        </authorList>
    </citation>
    <scope>NUCLEOTIDE SEQUENCE [LARGE SCALE GENOMIC DNA]</scope>
    <source>
        <strain evidence="3">PRJEB14757</strain>
    </source>
</reference>
<evidence type="ECO:0000256" key="1">
    <source>
        <dbReference type="SAM" id="MobiDB-lite"/>
    </source>
</evidence>
<sequence length="253" mass="29537">MNSSDNKTEEQNDFERYLQPTFFMDYNSKEVRSFADGCCKPHESTKEKAVKLYYAVRDEIRYDPYDFKLDKNNFTASSVLKKRRGYCVAKAILLTAVARYHGIPARPGFADVRNHLSTKRLRDLMETDLFMYHGYTELYIEGKWVKATPAFNLELCTNFNVKPLEFDGVHDSLFHEFDTLGNRHMEYVKDRGHFDDMPFEEIVRECKKVYPRFFRILSLEEQEKSALEDASPLATGDFHSEAIEENRKDAVGG</sequence>
<evidence type="ECO:0000313" key="3">
    <source>
        <dbReference type="EMBL" id="SLM31291.1"/>
    </source>
</evidence>
<protein>
    <recommendedName>
        <fullName evidence="2">Transglutaminase-like domain-containing protein</fullName>
    </recommendedName>
</protein>
<dbReference type="EMBL" id="FWEV01000224">
    <property type="protein sequence ID" value="SLM31291.1"/>
    <property type="molecule type" value="Genomic_DNA"/>
</dbReference>
<dbReference type="Proteomes" id="UP000191931">
    <property type="component" value="Unassembled WGS sequence"/>
</dbReference>
<evidence type="ECO:0000259" key="2">
    <source>
        <dbReference type="SMART" id="SM00460"/>
    </source>
</evidence>